<organism evidence="8">
    <name type="scientific">Kingella kingae KKC2005004457</name>
    <dbReference type="NCBI Taxonomy" id="1229911"/>
    <lineage>
        <taxon>Bacteria</taxon>
        <taxon>Pseudomonadati</taxon>
        <taxon>Pseudomonadota</taxon>
        <taxon>Betaproteobacteria</taxon>
        <taxon>Neisseriales</taxon>
        <taxon>Neisseriaceae</taxon>
        <taxon>Kingella</taxon>
    </lineage>
</organism>
<feature type="region of interest" description="Disordered" evidence="5">
    <location>
        <begin position="1"/>
        <end position="21"/>
    </location>
</feature>
<keyword evidence="8" id="KW-0614">Plasmid</keyword>
<protein>
    <submittedName>
        <fullName evidence="8">Type IV secretion system protein virB8</fullName>
    </submittedName>
</protein>
<evidence type="ECO:0000256" key="4">
    <source>
        <dbReference type="ARBA" id="ARBA00023136"/>
    </source>
</evidence>
<sequence>MFGKKQAKERQSNQSEPTQLDEMSVLDWETNHIELVQRSERRAWNVAKAFGVCFFLSVIAIGLLMPLKENVPYVIRVNQTTGAIDLVTSVRGKDVDFDEVQDKYFVNQYIVNREGYDWYTLANRYLITQELSSSEIFQPYKALYDGSEAPNKTLGDKYMVKVVVTSITVADKDTATVRFARSKVSTENNSEVERTNWVATLGYKYSPEILTTESQRLINPFGFEVTSYQVVPEINNLQANP</sequence>
<evidence type="ECO:0000259" key="7">
    <source>
        <dbReference type="Pfam" id="PF04335"/>
    </source>
</evidence>
<dbReference type="InterPro" id="IPR007430">
    <property type="entry name" value="VirB8"/>
</dbReference>
<dbReference type="EMBL" id="AMPT01000001">
    <property type="protein sequence ID" value="EQB59656.1"/>
    <property type="molecule type" value="Genomic_DNA"/>
</dbReference>
<gene>
    <name evidence="8" type="ORF">C297_p00050</name>
</gene>
<evidence type="ECO:0000256" key="3">
    <source>
        <dbReference type="ARBA" id="ARBA00022989"/>
    </source>
</evidence>
<evidence type="ECO:0000313" key="8">
    <source>
        <dbReference type="EMBL" id="EQB59656.1"/>
    </source>
</evidence>
<comment type="caution">
    <text evidence="8">The sequence shown here is derived from an EMBL/GenBank/DDBJ whole genome shotgun (WGS) entry which is preliminary data.</text>
</comment>
<name>T0M8F6_KINKI</name>
<comment type="subcellular location">
    <subcellularLocation>
        <location evidence="1">Membrane</location>
        <topology evidence="1">Single-pass membrane protein</topology>
    </subcellularLocation>
</comment>
<dbReference type="GO" id="GO:0016020">
    <property type="term" value="C:membrane"/>
    <property type="evidence" value="ECO:0007669"/>
    <property type="project" value="UniProtKB-SubCell"/>
</dbReference>
<feature type="domain" description="Bacterial virulence protein VirB8" evidence="7">
    <location>
        <begin position="27"/>
        <end position="233"/>
    </location>
</feature>
<dbReference type="GO" id="GO:0030255">
    <property type="term" value="P:protein secretion by the type IV secretion system"/>
    <property type="evidence" value="ECO:0007669"/>
    <property type="project" value="InterPro"/>
</dbReference>
<keyword evidence="4 6" id="KW-0472">Membrane</keyword>
<accession>T0M8F6</accession>
<dbReference type="PIRSF" id="PIRSF003299">
    <property type="entry name" value="VirB8_PtlE"/>
    <property type="match status" value="1"/>
</dbReference>
<feature type="compositionally biased region" description="Basic and acidic residues" evidence="5">
    <location>
        <begin position="1"/>
        <end position="11"/>
    </location>
</feature>
<dbReference type="Gene3D" id="3.10.450.230">
    <property type="entry name" value="VirB8 protein"/>
    <property type="match status" value="1"/>
</dbReference>
<evidence type="ECO:0000256" key="2">
    <source>
        <dbReference type="ARBA" id="ARBA00022692"/>
    </source>
</evidence>
<feature type="transmembrane region" description="Helical" evidence="6">
    <location>
        <begin position="46"/>
        <end position="67"/>
    </location>
</feature>
<evidence type="ECO:0000256" key="5">
    <source>
        <dbReference type="SAM" id="MobiDB-lite"/>
    </source>
</evidence>
<evidence type="ECO:0000256" key="1">
    <source>
        <dbReference type="ARBA" id="ARBA00004167"/>
    </source>
</evidence>
<dbReference type="InterPro" id="IPR032710">
    <property type="entry name" value="NTF2-like_dom_sf"/>
</dbReference>
<dbReference type="InterPro" id="IPR026264">
    <property type="entry name" value="VirB8/PtlE"/>
</dbReference>
<evidence type="ECO:0000256" key="6">
    <source>
        <dbReference type="SAM" id="Phobius"/>
    </source>
</evidence>
<dbReference type="CDD" id="cd16424">
    <property type="entry name" value="VirB8"/>
    <property type="match status" value="1"/>
</dbReference>
<dbReference type="AlphaFoldDB" id="T0M8F6"/>
<reference evidence="8" key="1">
    <citation type="journal article" date="2013" name="Antimicrob. Agents Chemother.">
        <title>Characterization of TEM-1 beta-lactamase producing Kingella kingae clinical isolates.</title>
        <authorList>
            <person name="Banerjee A."/>
            <person name="Kaplan J.B."/>
            <person name="Soherwardy A."/>
            <person name="Nudell Y."/>
            <person name="Mackenzie G.A."/>
            <person name="Johnson S."/>
            <person name="Balashova N.V."/>
        </authorList>
    </citation>
    <scope>NUCLEOTIDE SEQUENCE</scope>
    <source>
        <strain evidence="8">KKC2005004457</strain>
        <plasmid evidence="8">unnamed</plasmid>
    </source>
</reference>
<proteinExistence type="predicted"/>
<keyword evidence="2 6" id="KW-0812">Transmembrane</keyword>
<dbReference type="SUPFAM" id="SSF54427">
    <property type="entry name" value="NTF2-like"/>
    <property type="match status" value="1"/>
</dbReference>
<dbReference type="Pfam" id="PF04335">
    <property type="entry name" value="VirB8"/>
    <property type="match status" value="1"/>
</dbReference>
<geneLocation type="plasmid" evidence="8">
    <name>unnamed</name>
</geneLocation>
<keyword evidence="3 6" id="KW-1133">Transmembrane helix</keyword>